<protein>
    <submittedName>
        <fullName evidence="2">DUF6214 family protein</fullName>
    </submittedName>
</protein>
<feature type="compositionally biased region" description="Low complexity" evidence="1">
    <location>
        <begin position="181"/>
        <end position="195"/>
    </location>
</feature>
<dbReference type="InterPro" id="IPR046186">
    <property type="entry name" value="DUF6214"/>
</dbReference>
<evidence type="ECO:0000256" key="1">
    <source>
        <dbReference type="SAM" id="MobiDB-lite"/>
    </source>
</evidence>
<proteinExistence type="predicted"/>
<organism evidence="2 3">
    <name type="scientific">Streptomyces yunnanensis</name>
    <dbReference type="NCBI Taxonomy" id="156453"/>
    <lineage>
        <taxon>Bacteria</taxon>
        <taxon>Bacillati</taxon>
        <taxon>Actinomycetota</taxon>
        <taxon>Actinomycetes</taxon>
        <taxon>Kitasatosporales</taxon>
        <taxon>Streptomycetaceae</taxon>
        <taxon>Streptomyces</taxon>
    </lineage>
</organism>
<feature type="region of interest" description="Disordered" evidence="1">
    <location>
        <begin position="94"/>
        <end position="223"/>
    </location>
</feature>
<feature type="compositionally biased region" description="Gly residues" evidence="1">
    <location>
        <begin position="153"/>
        <end position="167"/>
    </location>
</feature>
<dbReference type="EMBL" id="CP095749">
    <property type="protein sequence ID" value="WEB39084.1"/>
    <property type="molecule type" value="Genomic_DNA"/>
</dbReference>
<keyword evidence="3" id="KW-1185">Reference proteome</keyword>
<name>A0ABY8A2A7_9ACTN</name>
<evidence type="ECO:0000313" key="3">
    <source>
        <dbReference type="Proteomes" id="UP001218629"/>
    </source>
</evidence>
<dbReference type="Pfam" id="PF19720">
    <property type="entry name" value="DUF6214"/>
    <property type="match status" value="2"/>
</dbReference>
<evidence type="ECO:0000313" key="2">
    <source>
        <dbReference type="EMBL" id="WEB39084.1"/>
    </source>
</evidence>
<dbReference type="Proteomes" id="UP001218629">
    <property type="component" value="Chromosome"/>
</dbReference>
<accession>A0ABY8A2A7</accession>
<sequence length="280" mass="28931">MSESEFYTDNPRYKAQGGALEWPDWELQAHGSAASELGPWFSARLTFPHGARIDVLVTATGDRLTVEDVRADPPLTLDDLAMLARWIEGPLDDACRAATGRPPKTAPGPGAPRDPEPGPATAAPEEGEALARPRSARAEVAAPADDVVHGEGALRGAGAGPAAGSGAAGAAPADGPPDPEPIAADDGPEPAAASPTPSPDPDREADAAPPPAESRAAVLVRSRAGERRKIAAAAYRAAQQEGRDPILAVMNATGRNRRRALRLIAGARDAGLLTPRHNKR</sequence>
<gene>
    <name evidence="2" type="ORF">MOV08_07110</name>
</gene>
<reference evidence="2 3" key="1">
    <citation type="submission" date="2022-03" db="EMBL/GenBank/DDBJ databases">
        <title>Streptomyces yunnanensis P86,complete genome.</title>
        <authorList>
            <person name="Chen S."/>
            <person name="Zhang Q."/>
        </authorList>
    </citation>
    <scope>NUCLEOTIDE SEQUENCE [LARGE SCALE GENOMIC DNA]</scope>
    <source>
        <strain evidence="2 3">P86</strain>
    </source>
</reference>